<gene>
    <name evidence="2" type="ORF">Scep_026031</name>
</gene>
<proteinExistence type="predicted"/>
<name>A0AAP0EPL5_9MAGN</name>
<sequence length="51" mass="5821">MGLIPKPGQFSTSEPNLVRRSSPSSTLKRNKEDNLPYLVLQGFCFAFFWTN</sequence>
<evidence type="ECO:0000313" key="2">
    <source>
        <dbReference type="EMBL" id="KAK9094562.1"/>
    </source>
</evidence>
<dbReference type="Proteomes" id="UP001419268">
    <property type="component" value="Unassembled WGS sequence"/>
</dbReference>
<reference evidence="2 3" key="1">
    <citation type="submission" date="2024-01" db="EMBL/GenBank/DDBJ databases">
        <title>Genome assemblies of Stephania.</title>
        <authorList>
            <person name="Yang L."/>
        </authorList>
    </citation>
    <scope>NUCLEOTIDE SEQUENCE [LARGE SCALE GENOMIC DNA]</scope>
    <source>
        <strain evidence="2">JXDWG</strain>
        <tissue evidence="2">Leaf</tissue>
    </source>
</reference>
<accession>A0AAP0EPL5</accession>
<dbReference type="AlphaFoldDB" id="A0AAP0EPL5"/>
<feature type="region of interest" description="Disordered" evidence="1">
    <location>
        <begin position="1"/>
        <end position="27"/>
    </location>
</feature>
<keyword evidence="3" id="KW-1185">Reference proteome</keyword>
<feature type="compositionally biased region" description="Polar residues" evidence="1">
    <location>
        <begin position="9"/>
        <end position="27"/>
    </location>
</feature>
<comment type="caution">
    <text evidence="2">The sequence shown here is derived from an EMBL/GenBank/DDBJ whole genome shotgun (WGS) entry which is preliminary data.</text>
</comment>
<evidence type="ECO:0000256" key="1">
    <source>
        <dbReference type="SAM" id="MobiDB-lite"/>
    </source>
</evidence>
<dbReference type="EMBL" id="JBBNAG010000011">
    <property type="protein sequence ID" value="KAK9094562.1"/>
    <property type="molecule type" value="Genomic_DNA"/>
</dbReference>
<evidence type="ECO:0000313" key="3">
    <source>
        <dbReference type="Proteomes" id="UP001419268"/>
    </source>
</evidence>
<protein>
    <submittedName>
        <fullName evidence="2">Uncharacterized protein</fullName>
    </submittedName>
</protein>
<organism evidence="2 3">
    <name type="scientific">Stephania cephalantha</name>
    <dbReference type="NCBI Taxonomy" id="152367"/>
    <lineage>
        <taxon>Eukaryota</taxon>
        <taxon>Viridiplantae</taxon>
        <taxon>Streptophyta</taxon>
        <taxon>Embryophyta</taxon>
        <taxon>Tracheophyta</taxon>
        <taxon>Spermatophyta</taxon>
        <taxon>Magnoliopsida</taxon>
        <taxon>Ranunculales</taxon>
        <taxon>Menispermaceae</taxon>
        <taxon>Menispermoideae</taxon>
        <taxon>Cissampelideae</taxon>
        <taxon>Stephania</taxon>
    </lineage>
</organism>